<dbReference type="EMBL" id="CP004388">
    <property type="protein sequence ID" value="AJD50132.1"/>
    <property type="molecule type" value="Genomic_DNA"/>
</dbReference>
<dbReference type="InterPro" id="IPR055259">
    <property type="entry name" value="YkvP/CgeB_Glyco_trans-like"/>
</dbReference>
<organism evidence="2 3">
    <name type="scientific">Thalassospira xiamenensis M-5 = DSM 17429</name>
    <dbReference type="NCBI Taxonomy" id="1123366"/>
    <lineage>
        <taxon>Bacteria</taxon>
        <taxon>Pseudomonadati</taxon>
        <taxon>Pseudomonadota</taxon>
        <taxon>Alphaproteobacteria</taxon>
        <taxon>Rhodospirillales</taxon>
        <taxon>Thalassospiraceae</taxon>
        <taxon>Thalassospira</taxon>
    </lineage>
</organism>
<gene>
    <name evidence="2" type="ORF">TH3_00030</name>
</gene>
<dbReference type="KEGG" id="txi:TH3_00030"/>
<proteinExistence type="predicted"/>
<accession>A0AB72U6J7</accession>
<evidence type="ECO:0000313" key="3">
    <source>
        <dbReference type="Proteomes" id="UP000007127"/>
    </source>
</evidence>
<name>A0AB72U6J7_9PROT</name>
<sequence length="393" mass="45365">MRVLCVFGKHQYGDPSRGLGIEYISFIPALKKLGHEVLHFESWDKDNYKDFSDLNKKLLETVITFEPKIVLTVHMSYEIWAETIDIISARDGVKTISWAADDSWKYKEVSRFIGRHYHAMTTTYDYIVPRYHKDGIRNVLLTQWAAPENWLSEPLPAKDCQYEVSFVGAAHGSRIKRVEELKKNGIEVTCFGHGWPAGPVPAERIPFIIRNSKISLNFANSYGENQIKARTFEVPGCGGFLVTENARNIEKFYENGKEVIIFDTDKELEDLIKYYLANPEERDDIAQNGFSRTAREHTYVNRMESILNYSSSVEPYNRKKNNNSSLEKSIKYHRKTYLLTAIRKIICGLLCVIFGKRRGPRAARRLVFGLSWRFLGHHTFTAKGFPGRMFPDL</sequence>
<dbReference type="Proteomes" id="UP000007127">
    <property type="component" value="Chromosome"/>
</dbReference>
<dbReference type="AlphaFoldDB" id="A0AB72U6J7"/>
<evidence type="ECO:0000259" key="1">
    <source>
        <dbReference type="Pfam" id="PF13524"/>
    </source>
</evidence>
<reference evidence="2 3" key="1">
    <citation type="journal article" date="2012" name="J. Bacteriol.">
        <title>Genome sequence of Thalassospira xiamenensis type strain M-5.</title>
        <authorList>
            <person name="Lai Q."/>
            <person name="Shao Z."/>
        </authorList>
    </citation>
    <scope>NUCLEOTIDE SEQUENCE [LARGE SCALE GENOMIC DNA]</scope>
    <source>
        <strain evidence="2 3">M-5</strain>
    </source>
</reference>
<dbReference type="RefSeq" id="WP_007088329.1">
    <property type="nucleotide sequence ID" value="NZ_CP004388.1"/>
</dbReference>
<dbReference type="GeneID" id="31925713"/>
<protein>
    <recommendedName>
        <fullName evidence="1">Spore protein YkvP/CgeB glycosyl transferase-like domain-containing protein</fullName>
    </recommendedName>
</protein>
<dbReference type="Pfam" id="PF13524">
    <property type="entry name" value="Glyco_trans_1_2"/>
    <property type="match status" value="1"/>
</dbReference>
<evidence type="ECO:0000313" key="2">
    <source>
        <dbReference type="EMBL" id="AJD50132.1"/>
    </source>
</evidence>
<feature type="domain" description="Spore protein YkvP/CgeB glycosyl transferase-like" evidence="1">
    <location>
        <begin position="178"/>
        <end position="307"/>
    </location>
</feature>